<dbReference type="EMBL" id="LILB01000005">
    <property type="protein sequence ID" value="KOO49085.1"/>
    <property type="molecule type" value="Genomic_DNA"/>
</dbReference>
<dbReference type="STRING" id="263475.AMD00_11870"/>
<evidence type="ECO:0000313" key="3">
    <source>
        <dbReference type="Proteomes" id="UP000036867"/>
    </source>
</evidence>
<name>A0A0M0LDC5_9BACL</name>
<sequence>MHWRVEARCIHMNKKLRRILWVIPNICFYLIIIFLSIWLAINIDRLEPINRLDLFVFMIILILGVSLLGTYRIIYWIRTGQLYEEMMISGRILN</sequence>
<evidence type="ECO:0000256" key="1">
    <source>
        <dbReference type="SAM" id="Phobius"/>
    </source>
</evidence>
<feature type="transmembrane region" description="Helical" evidence="1">
    <location>
        <begin position="55"/>
        <end position="77"/>
    </location>
</feature>
<feature type="transmembrane region" description="Helical" evidence="1">
    <location>
        <begin position="20"/>
        <end position="43"/>
    </location>
</feature>
<evidence type="ECO:0000313" key="2">
    <source>
        <dbReference type="EMBL" id="KOO49085.1"/>
    </source>
</evidence>
<proteinExistence type="predicted"/>
<comment type="caution">
    <text evidence="2">The sequence shown here is derived from an EMBL/GenBank/DDBJ whole genome shotgun (WGS) entry which is preliminary data.</text>
</comment>
<dbReference type="AlphaFoldDB" id="A0A0M0LDC5"/>
<keyword evidence="1" id="KW-1133">Transmembrane helix</keyword>
<gene>
    <name evidence="2" type="ORF">AMD00_11870</name>
</gene>
<organism evidence="2 3">
    <name type="scientific">Viridibacillus arvi</name>
    <dbReference type="NCBI Taxonomy" id="263475"/>
    <lineage>
        <taxon>Bacteria</taxon>
        <taxon>Bacillati</taxon>
        <taxon>Bacillota</taxon>
        <taxon>Bacilli</taxon>
        <taxon>Bacillales</taxon>
        <taxon>Caryophanaceae</taxon>
        <taxon>Viridibacillus</taxon>
    </lineage>
</organism>
<keyword evidence="1" id="KW-0472">Membrane</keyword>
<accession>A0A0M0LDC5</accession>
<protein>
    <submittedName>
        <fullName evidence="2">Uncharacterized protein</fullName>
    </submittedName>
</protein>
<reference evidence="3" key="1">
    <citation type="submission" date="2015-08" db="EMBL/GenBank/DDBJ databases">
        <title>Fjat-10028 dsm 16317.</title>
        <authorList>
            <person name="Liu B."/>
            <person name="Wang J."/>
            <person name="Zhu Y."/>
            <person name="Liu G."/>
            <person name="Chen Q."/>
            <person name="Chen Z."/>
            <person name="Lan J."/>
            <person name="Che J."/>
            <person name="Ge C."/>
            <person name="Shi H."/>
            <person name="Pan Z."/>
            <person name="Liu X."/>
        </authorList>
    </citation>
    <scope>NUCLEOTIDE SEQUENCE [LARGE SCALE GENOMIC DNA]</scope>
    <source>
        <strain evidence="3">DSM 16317</strain>
    </source>
</reference>
<keyword evidence="1" id="KW-0812">Transmembrane</keyword>
<dbReference type="Proteomes" id="UP000036867">
    <property type="component" value="Unassembled WGS sequence"/>
</dbReference>
<keyword evidence="3" id="KW-1185">Reference proteome</keyword>